<organism evidence="4 5">
    <name type="scientific">Strigamia maritima</name>
    <name type="common">European centipede</name>
    <name type="synonym">Geophilus maritimus</name>
    <dbReference type="NCBI Taxonomy" id="126957"/>
    <lineage>
        <taxon>Eukaryota</taxon>
        <taxon>Metazoa</taxon>
        <taxon>Ecdysozoa</taxon>
        <taxon>Arthropoda</taxon>
        <taxon>Myriapoda</taxon>
        <taxon>Chilopoda</taxon>
        <taxon>Pleurostigmophora</taxon>
        <taxon>Geophilomorpha</taxon>
        <taxon>Linotaeniidae</taxon>
        <taxon>Strigamia</taxon>
    </lineage>
</organism>
<dbReference type="InterPro" id="IPR001611">
    <property type="entry name" value="Leu-rich_rpt"/>
</dbReference>
<protein>
    <recommendedName>
        <fullName evidence="6">LRRCT domain-containing protein</fullName>
    </recommendedName>
</protein>
<dbReference type="AlphaFoldDB" id="T1ISZ5"/>
<dbReference type="InterPro" id="IPR003591">
    <property type="entry name" value="Leu-rich_rpt_typical-subtyp"/>
</dbReference>
<reference evidence="4" key="2">
    <citation type="submission" date="2015-02" db="UniProtKB">
        <authorList>
            <consortium name="EnsemblMetazoa"/>
        </authorList>
    </citation>
    <scope>IDENTIFICATION</scope>
</reference>
<dbReference type="eggNOG" id="KOG0619">
    <property type="taxonomic scope" value="Eukaryota"/>
</dbReference>
<dbReference type="SMART" id="SM00369">
    <property type="entry name" value="LRR_TYP"/>
    <property type="match status" value="3"/>
</dbReference>
<feature type="signal peptide" evidence="3">
    <location>
        <begin position="1"/>
        <end position="19"/>
    </location>
</feature>
<proteinExistence type="predicted"/>
<dbReference type="PANTHER" id="PTHR24366">
    <property type="entry name" value="IG(IMMUNOGLOBULIN) AND LRR(LEUCINE RICH REPEAT) DOMAINS"/>
    <property type="match status" value="1"/>
</dbReference>
<reference evidence="5" key="1">
    <citation type="submission" date="2011-05" db="EMBL/GenBank/DDBJ databases">
        <authorList>
            <person name="Richards S.R."/>
            <person name="Qu J."/>
            <person name="Jiang H."/>
            <person name="Jhangiani S.N."/>
            <person name="Agravi P."/>
            <person name="Goodspeed R."/>
            <person name="Gross S."/>
            <person name="Mandapat C."/>
            <person name="Jackson L."/>
            <person name="Mathew T."/>
            <person name="Pu L."/>
            <person name="Thornton R."/>
            <person name="Saada N."/>
            <person name="Wilczek-Boney K.B."/>
            <person name="Lee S."/>
            <person name="Kovar C."/>
            <person name="Wu Y."/>
            <person name="Scherer S.E."/>
            <person name="Worley K.C."/>
            <person name="Muzny D.M."/>
            <person name="Gibbs R."/>
        </authorList>
    </citation>
    <scope>NUCLEOTIDE SEQUENCE</scope>
    <source>
        <strain evidence="5">Brora</strain>
    </source>
</reference>
<dbReference type="InterPro" id="IPR032675">
    <property type="entry name" value="LRR_dom_sf"/>
</dbReference>
<dbReference type="STRING" id="126957.T1ISZ5"/>
<evidence type="ECO:0000256" key="2">
    <source>
        <dbReference type="ARBA" id="ARBA00022737"/>
    </source>
</evidence>
<feature type="chain" id="PRO_5004579491" description="LRRCT domain-containing protein" evidence="3">
    <location>
        <begin position="20"/>
        <end position="318"/>
    </location>
</feature>
<keyword evidence="1" id="KW-0433">Leucine-rich repeat</keyword>
<dbReference type="Gene3D" id="3.80.10.10">
    <property type="entry name" value="Ribonuclease Inhibitor"/>
    <property type="match status" value="3"/>
</dbReference>
<dbReference type="EMBL" id="JH431451">
    <property type="status" value="NOT_ANNOTATED_CDS"/>
    <property type="molecule type" value="Genomic_DNA"/>
</dbReference>
<dbReference type="PANTHER" id="PTHR24366:SF96">
    <property type="entry name" value="LEUCINE RICH REPEAT CONTAINING 53"/>
    <property type="match status" value="1"/>
</dbReference>
<dbReference type="HOGENOM" id="CLU_073431_0_0_1"/>
<sequence length="318" mass="35157">MQMKIFFSCSLIFLGYITASDPKCNDMVTDPCVCISVGSSTNCDGVTTGAKLKEFFNTKPAATVDSITITNAHQLTSIPADVFGSVKTKHVFIAKTSLSSIDDNAFQGSENVLESIILNENNFPSFNFKSLTNLNKLDGFRITNDKLTEVPQEAFPNLPLILDIDLANNSITSIKNNAFHSLPFVRLIDLHGNKLTTIGDEVFNLGNTKNRVAINLNSNKISSITQNAFKDLKVKNLELENNKLETLPQTTFEPILNYLNTLGNEPGVIHLKGNPFKCNSSIRWLVTKSTTYKRRVANFKCHSNGKNLNQLTEADLTD</sequence>
<dbReference type="Pfam" id="PF13855">
    <property type="entry name" value="LRR_8"/>
    <property type="match status" value="1"/>
</dbReference>
<dbReference type="OMA" id="CNSSIRW"/>
<keyword evidence="5" id="KW-1185">Reference proteome</keyword>
<dbReference type="EnsemblMetazoa" id="SMAR004234-RA">
    <property type="protein sequence ID" value="SMAR004234-PA"/>
    <property type="gene ID" value="SMAR004234"/>
</dbReference>
<evidence type="ECO:0000256" key="3">
    <source>
        <dbReference type="SAM" id="SignalP"/>
    </source>
</evidence>
<dbReference type="SUPFAM" id="SSF52058">
    <property type="entry name" value="L domain-like"/>
    <property type="match status" value="1"/>
</dbReference>
<dbReference type="Proteomes" id="UP000014500">
    <property type="component" value="Unassembled WGS sequence"/>
</dbReference>
<keyword evidence="3" id="KW-0732">Signal</keyword>
<evidence type="ECO:0000313" key="4">
    <source>
        <dbReference type="EnsemblMetazoa" id="SMAR004234-PA"/>
    </source>
</evidence>
<dbReference type="PhylomeDB" id="T1ISZ5"/>
<accession>T1ISZ5</accession>
<evidence type="ECO:0000256" key="1">
    <source>
        <dbReference type="ARBA" id="ARBA00022614"/>
    </source>
</evidence>
<keyword evidence="2" id="KW-0677">Repeat</keyword>
<evidence type="ECO:0000313" key="5">
    <source>
        <dbReference type="Proteomes" id="UP000014500"/>
    </source>
</evidence>
<name>T1ISZ5_STRMM</name>
<evidence type="ECO:0008006" key="6">
    <source>
        <dbReference type="Google" id="ProtNLM"/>
    </source>
</evidence>